<organism evidence="1 2">
    <name type="scientific">Paenibacillus endophyticus</name>
    <dbReference type="NCBI Taxonomy" id="1294268"/>
    <lineage>
        <taxon>Bacteria</taxon>
        <taxon>Bacillati</taxon>
        <taxon>Bacillota</taxon>
        <taxon>Bacilli</taxon>
        <taxon>Bacillales</taxon>
        <taxon>Paenibacillaceae</taxon>
        <taxon>Paenibacillus</taxon>
    </lineage>
</organism>
<keyword evidence="1" id="KW-0418">Kinase</keyword>
<keyword evidence="1" id="KW-0808">Transferase</keyword>
<comment type="caution">
    <text evidence="1">The sequence shown here is derived from an EMBL/GenBank/DDBJ whole genome shotgun (WGS) entry which is preliminary data.</text>
</comment>
<keyword evidence="2" id="KW-1185">Reference proteome</keyword>
<gene>
    <name evidence="1" type="ORF">FHS16_003093</name>
</gene>
<accession>A0A7W5CAA8</accession>
<reference evidence="1 2" key="1">
    <citation type="submission" date="2020-08" db="EMBL/GenBank/DDBJ databases">
        <title>Genomic Encyclopedia of Type Strains, Phase III (KMG-III): the genomes of soil and plant-associated and newly described type strains.</title>
        <authorList>
            <person name="Whitman W."/>
        </authorList>
    </citation>
    <scope>NUCLEOTIDE SEQUENCE [LARGE SCALE GENOMIC DNA]</scope>
    <source>
        <strain evidence="1 2">CECT 8234</strain>
    </source>
</reference>
<dbReference type="EMBL" id="JACHXW010000008">
    <property type="protein sequence ID" value="MBB3153034.1"/>
    <property type="molecule type" value="Genomic_DNA"/>
</dbReference>
<dbReference type="RefSeq" id="WP_183563843.1">
    <property type="nucleotide sequence ID" value="NZ_CBCSLB010000015.1"/>
</dbReference>
<dbReference type="AlphaFoldDB" id="A0A7W5CAA8"/>
<evidence type="ECO:0000313" key="1">
    <source>
        <dbReference type="EMBL" id="MBB3153034.1"/>
    </source>
</evidence>
<dbReference type="Gene3D" id="3.40.50.300">
    <property type="entry name" value="P-loop containing nucleotide triphosphate hydrolases"/>
    <property type="match status" value="1"/>
</dbReference>
<dbReference type="GO" id="GO:0016301">
    <property type="term" value="F:kinase activity"/>
    <property type="evidence" value="ECO:0007669"/>
    <property type="project" value="UniProtKB-KW"/>
</dbReference>
<proteinExistence type="predicted"/>
<protein>
    <submittedName>
        <fullName evidence="1">Putative kinase</fullName>
    </submittedName>
</protein>
<sequence length="103" mass="11637">MIKPFDENLTNALCAKQSLVDDNTNPTKLDRQKYMDAASGHGYKIIGYFFEPNIDESLIRNELRNEREMVPIVGIKSTLGKLQRPEFANAVTITKKSTLASVY</sequence>
<evidence type="ECO:0000313" key="2">
    <source>
        <dbReference type="Proteomes" id="UP000518605"/>
    </source>
</evidence>
<dbReference type="Proteomes" id="UP000518605">
    <property type="component" value="Unassembled WGS sequence"/>
</dbReference>
<dbReference type="InterPro" id="IPR027417">
    <property type="entry name" value="P-loop_NTPase"/>
</dbReference>
<name>A0A7W5CAA8_9BACL</name>